<sequence>ESGGKALAEALCKNTSLTNLDFNAGESVRKALAEALCKKTTLTNL</sequence>
<dbReference type="EMBL" id="CAJVQA010043182">
    <property type="protein sequence ID" value="CAG8815550.1"/>
    <property type="molecule type" value="Genomic_DNA"/>
</dbReference>
<organism evidence="1 2">
    <name type="scientific">Cetraspora pellucida</name>
    <dbReference type="NCBI Taxonomy" id="1433469"/>
    <lineage>
        <taxon>Eukaryota</taxon>
        <taxon>Fungi</taxon>
        <taxon>Fungi incertae sedis</taxon>
        <taxon>Mucoromycota</taxon>
        <taxon>Glomeromycotina</taxon>
        <taxon>Glomeromycetes</taxon>
        <taxon>Diversisporales</taxon>
        <taxon>Gigasporaceae</taxon>
        <taxon>Cetraspora</taxon>
    </lineage>
</organism>
<feature type="non-terminal residue" evidence="1">
    <location>
        <position position="45"/>
    </location>
</feature>
<name>A0A9N9PFK8_9GLOM</name>
<evidence type="ECO:0000313" key="1">
    <source>
        <dbReference type="EMBL" id="CAG8815550.1"/>
    </source>
</evidence>
<gene>
    <name evidence="1" type="ORF">CPELLU_LOCUS19148</name>
</gene>
<accession>A0A9N9PFK8</accession>
<protein>
    <submittedName>
        <fullName evidence="1">19429_t:CDS:1</fullName>
    </submittedName>
</protein>
<proteinExistence type="predicted"/>
<reference evidence="1" key="1">
    <citation type="submission" date="2021-06" db="EMBL/GenBank/DDBJ databases">
        <authorList>
            <person name="Kallberg Y."/>
            <person name="Tangrot J."/>
            <person name="Rosling A."/>
        </authorList>
    </citation>
    <scope>NUCLEOTIDE SEQUENCE</scope>
    <source>
        <strain evidence="1">FL966</strain>
    </source>
</reference>
<keyword evidence="2" id="KW-1185">Reference proteome</keyword>
<dbReference type="Proteomes" id="UP000789759">
    <property type="component" value="Unassembled WGS sequence"/>
</dbReference>
<dbReference type="SUPFAM" id="SSF52047">
    <property type="entry name" value="RNI-like"/>
    <property type="match status" value="1"/>
</dbReference>
<dbReference type="OrthoDB" id="120976at2759"/>
<dbReference type="Gene3D" id="3.80.10.10">
    <property type="entry name" value="Ribonuclease Inhibitor"/>
    <property type="match status" value="1"/>
</dbReference>
<dbReference type="InterPro" id="IPR032675">
    <property type="entry name" value="LRR_dom_sf"/>
</dbReference>
<dbReference type="AlphaFoldDB" id="A0A9N9PFK8"/>
<feature type="non-terminal residue" evidence="1">
    <location>
        <position position="1"/>
    </location>
</feature>
<comment type="caution">
    <text evidence="1">The sequence shown here is derived from an EMBL/GenBank/DDBJ whole genome shotgun (WGS) entry which is preliminary data.</text>
</comment>
<evidence type="ECO:0000313" key="2">
    <source>
        <dbReference type="Proteomes" id="UP000789759"/>
    </source>
</evidence>